<dbReference type="HOGENOM" id="CLU_063293_2_0_1"/>
<organism evidence="10 11">
    <name type="scientific">Exophiala aquamarina CBS 119918</name>
    <dbReference type="NCBI Taxonomy" id="1182545"/>
    <lineage>
        <taxon>Eukaryota</taxon>
        <taxon>Fungi</taxon>
        <taxon>Dikarya</taxon>
        <taxon>Ascomycota</taxon>
        <taxon>Pezizomycotina</taxon>
        <taxon>Eurotiomycetes</taxon>
        <taxon>Chaetothyriomycetidae</taxon>
        <taxon>Chaetothyriales</taxon>
        <taxon>Herpotrichiellaceae</taxon>
        <taxon>Exophiala</taxon>
    </lineage>
</organism>
<gene>
    <name evidence="10" type="ORF">A1O9_05985</name>
</gene>
<keyword evidence="11" id="KW-1185">Reference proteome</keyword>
<evidence type="ECO:0000313" key="11">
    <source>
        <dbReference type="Proteomes" id="UP000027920"/>
    </source>
</evidence>
<keyword evidence="4" id="KW-0378">Hydrolase</keyword>
<dbReference type="VEuPathDB" id="FungiDB:A1O9_05985"/>
<keyword evidence="3 9" id="KW-0812">Transmembrane</keyword>
<evidence type="ECO:0000256" key="8">
    <source>
        <dbReference type="PIRSR" id="PIRSR608901-2"/>
    </source>
</evidence>
<dbReference type="GO" id="GO:0005789">
    <property type="term" value="C:endoplasmic reticulum membrane"/>
    <property type="evidence" value="ECO:0007669"/>
    <property type="project" value="TreeGrafter"/>
</dbReference>
<feature type="binding site" evidence="8">
    <location>
        <position position="259"/>
    </location>
    <ligand>
        <name>Zn(2+)</name>
        <dbReference type="ChEBI" id="CHEBI:29105"/>
        <note>catalytic</note>
    </ligand>
</feature>
<dbReference type="STRING" id="1182545.A0A072PE58"/>
<feature type="transmembrane region" description="Helical" evidence="9">
    <location>
        <begin position="208"/>
        <end position="229"/>
    </location>
</feature>
<reference evidence="10 11" key="1">
    <citation type="submission" date="2013-03" db="EMBL/GenBank/DDBJ databases">
        <title>The Genome Sequence of Exophiala aquamarina CBS 119918.</title>
        <authorList>
            <consortium name="The Broad Institute Genomics Platform"/>
            <person name="Cuomo C."/>
            <person name="de Hoog S."/>
            <person name="Gorbushina A."/>
            <person name="Walker B."/>
            <person name="Young S.K."/>
            <person name="Zeng Q."/>
            <person name="Gargeya S."/>
            <person name="Fitzgerald M."/>
            <person name="Haas B."/>
            <person name="Abouelleil A."/>
            <person name="Allen A.W."/>
            <person name="Alvarado L."/>
            <person name="Arachchi H.M."/>
            <person name="Berlin A.M."/>
            <person name="Chapman S.B."/>
            <person name="Gainer-Dewar J."/>
            <person name="Goldberg J."/>
            <person name="Griggs A."/>
            <person name="Gujja S."/>
            <person name="Hansen M."/>
            <person name="Howarth C."/>
            <person name="Imamovic A."/>
            <person name="Ireland A."/>
            <person name="Larimer J."/>
            <person name="McCowan C."/>
            <person name="Murphy C."/>
            <person name="Pearson M."/>
            <person name="Poon T.W."/>
            <person name="Priest M."/>
            <person name="Roberts A."/>
            <person name="Saif S."/>
            <person name="Shea T."/>
            <person name="Sisk P."/>
            <person name="Sykes S."/>
            <person name="Wortman J."/>
            <person name="Nusbaum C."/>
            <person name="Birren B."/>
        </authorList>
    </citation>
    <scope>NUCLEOTIDE SEQUENCE [LARGE SCALE GENOMIC DNA]</scope>
    <source>
        <strain evidence="10 11">CBS 119918</strain>
    </source>
</reference>
<evidence type="ECO:0000256" key="5">
    <source>
        <dbReference type="ARBA" id="ARBA00022989"/>
    </source>
</evidence>
<keyword evidence="7" id="KW-0479">Metal-binding</keyword>
<feature type="binding site" evidence="7">
    <location>
        <position position="40"/>
    </location>
    <ligand>
        <name>Ca(2+)</name>
        <dbReference type="ChEBI" id="CHEBI:29108"/>
    </ligand>
</feature>
<feature type="transmembrane region" description="Helical" evidence="9">
    <location>
        <begin position="67"/>
        <end position="89"/>
    </location>
</feature>
<feature type="binding site" evidence="8">
    <location>
        <position position="255"/>
    </location>
    <ligand>
        <name>Zn(2+)</name>
        <dbReference type="ChEBI" id="CHEBI:29105"/>
        <note>catalytic</note>
    </ligand>
</feature>
<evidence type="ECO:0000256" key="9">
    <source>
        <dbReference type="SAM" id="Phobius"/>
    </source>
</evidence>
<comment type="cofactor">
    <cofactor evidence="8">
        <name>Zn(2+)</name>
        <dbReference type="ChEBI" id="CHEBI:29105"/>
    </cofactor>
</comment>
<evidence type="ECO:0000256" key="4">
    <source>
        <dbReference type="ARBA" id="ARBA00022801"/>
    </source>
</evidence>
<feature type="transmembrane region" description="Helical" evidence="9">
    <location>
        <begin position="124"/>
        <end position="144"/>
    </location>
</feature>
<evidence type="ECO:0000256" key="3">
    <source>
        <dbReference type="ARBA" id="ARBA00022692"/>
    </source>
</evidence>
<dbReference type="PANTHER" id="PTHR46187:SF3">
    <property type="entry name" value="ALKALINE CERAMIDASE 3"/>
    <property type="match status" value="1"/>
</dbReference>
<dbReference type="Pfam" id="PF05875">
    <property type="entry name" value="Ceramidase"/>
    <property type="match status" value="1"/>
</dbReference>
<dbReference type="GO" id="GO:0016811">
    <property type="term" value="F:hydrolase activity, acting on carbon-nitrogen (but not peptide) bonds, in linear amides"/>
    <property type="evidence" value="ECO:0007669"/>
    <property type="project" value="InterPro"/>
</dbReference>
<dbReference type="PANTHER" id="PTHR46187">
    <property type="entry name" value="ALKALINE CERAMIDASE 3"/>
    <property type="match status" value="1"/>
</dbReference>
<dbReference type="GO" id="GO:0046514">
    <property type="term" value="P:ceramide catabolic process"/>
    <property type="evidence" value="ECO:0007669"/>
    <property type="project" value="TreeGrafter"/>
</dbReference>
<feature type="transmembrane region" description="Helical" evidence="9">
    <location>
        <begin position="150"/>
        <end position="168"/>
    </location>
</feature>
<name>A0A072PE58_9EURO</name>
<feature type="binding site" evidence="8">
    <location>
        <position position="88"/>
    </location>
    <ligand>
        <name>Zn(2+)</name>
        <dbReference type="ChEBI" id="CHEBI:29105"/>
        <note>catalytic</note>
    </ligand>
</feature>
<evidence type="ECO:0000256" key="2">
    <source>
        <dbReference type="ARBA" id="ARBA00009780"/>
    </source>
</evidence>
<keyword evidence="8" id="KW-0862">Zinc</keyword>
<feature type="transmembrane region" description="Helical" evidence="9">
    <location>
        <begin position="101"/>
        <end position="117"/>
    </location>
</feature>
<dbReference type="GO" id="GO:0046513">
    <property type="term" value="P:ceramide biosynthetic process"/>
    <property type="evidence" value="ECO:0007669"/>
    <property type="project" value="TreeGrafter"/>
</dbReference>
<evidence type="ECO:0000313" key="10">
    <source>
        <dbReference type="EMBL" id="KEF58062.1"/>
    </source>
</evidence>
<evidence type="ECO:0000256" key="6">
    <source>
        <dbReference type="ARBA" id="ARBA00023136"/>
    </source>
</evidence>
<comment type="caution">
    <text evidence="10">The sequence shown here is derived from an EMBL/GenBank/DDBJ whole genome shotgun (WGS) entry which is preliminary data.</text>
</comment>
<keyword evidence="6 9" id="KW-0472">Membrane</keyword>
<evidence type="ECO:0000256" key="1">
    <source>
        <dbReference type="ARBA" id="ARBA00004141"/>
    </source>
</evidence>
<dbReference type="Proteomes" id="UP000027920">
    <property type="component" value="Unassembled WGS sequence"/>
</dbReference>
<evidence type="ECO:0000256" key="7">
    <source>
        <dbReference type="PIRSR" id="PIRSR608901-1"/>
    </source>
</evidence>
<dbReference type="RefSeq" id="XP_013260652.1">
    <property type="nucleotide sequence ID" value="XM_013405198.1"/>
</dbReference>
<accession>A0A072PE58</accession>
<dbReference type="AlphaFoldDB" id="A0A072PE58"/>
<dbReference type="GeneID" id="25280905"/>
<keyword evidence="5 9" id="KW-1133">Transmembrane helix</keyword>
<feature type="transmembrane region" description="Helical" evidence="9">
    <location>
        <begin position="37"/>
        <end position="55"/>
    </location>
</feature>
<dbReference type="EMBL" id="AMGV01000004">
    <property type="protein sequence ID" value="KEF58062.1"/>
    <property type="molecule type" value="Genomic_DNA"/>
</dbReference>
<feature type="binding site" evidence="7">
    <location>
        <position position="29"/>
    </location>
    <ligand>
        <name>Ca(2+)</name>
        <dbReference type="ChEBI" id="CHEBI:29108"/>
    </ligand>
</feature>
<proteinExistence type="inferred from homology"/>
<protein>
    <recommendedName>
        <fullName evidence="12">Dihydroceramidase</fullName>
    </recommendedName>
</protein>
<feature type="binding site" evidence="7">
    <location>
        <position position="27"/>
    </location>
    <ligand>
        <name>Ca(2+)</name>
        <dbReference type="ChEBI" id="CHEBI:29108"/>
    </ligand>
</feature>
<dbReference type="InterPro" id="IPR008901">
    <property type="entry name" value="ACER"/>
</dbReference>
<comment type="similarity">
    <text evidence="2">Belongs to the alkaline ceramidase family.</text>
</comment>
<dbReference type="OrthoDB" id="187171at2759"/>
<keyword evidence="7" id="KW-0106">Calcium</keyword>
<dbReference type="GO" id="GO:0046872">
    <property type="term" value="F:metal ion binding"/>
    <property type="evidence" value="ECO:0007669"/>
    <property type="project" value="UniProtKB-KW"/>
</dbReference>
<evidence type="ECO:0008006" key="12">
    <source>
        <dbReference type="Google" id="ProtNLM"/>
    </source>
</evidence>
<comment type="subcellular location">
    <subcellularLocation>
        <location evidence="1">Membrane</location>
        <topology evidence="1">Multi-pass membrane protein</topology>
    </subcellularLocation>
</comment>
<sequence length="321" mass="37380">MGVSLPSYPYPPPRDGYWGPVTSTLNWCEEDYYATPYAAEIMNSFTNLAFVYLAYRGIASCIRNGHDWVFLIGFISYLVIGLGSFLFHATLKYEMQLLDELSMVYTTCIMFYAIFAHRKSVTSAVFTGLFTTFIAVFITGYYYYIKDPLFHQNAFALLTAVVFFRSLWGMEVTLRPSRRNKRPDFVPARDKAEQARRDRRDLDILRTIWRRMIPVGMGSIAFAFLIWNLDNIFCTTLRQWRRQFGLPWGILLEGHGWWHVFTGIAQYFNLTWSIWMRYCVEGKQDDFELVWPSTLTTVPSVERSQSIQSATGRKSALKKKV</sequence>